<gene>
    <name evidence="2" type="ORF">KUCA_T00003840001</name>
</gene>
<evidence type="ECO:0000313" key="3">
    <source>
        <dbReference type="Proteomes" id="UP000019384"/>
    </source>
</evidence>
<keyword evidence="3" id="KW-1185">Reference proteome</keyword>
<feature type="region of interest" description="Disordered" evidence="1">
    <location>
        <begin position="239"/>
        <end position="345"/>
    </location>
</feature>
<protein>
    <submittedName>
        <fullName evidence="2">Uncharacterized protein</fullName>
    </submittedName>
</protein>
<evidence type="ECO:0000313" key="2">
    <source>
        <dbReference type="EMBL" id="CDK27861.1"/>
    </source>
</evidence>
<sequence length="401" mass="43400">MNKVGPSASGLDKDQEDIIAENILKRAEIARITRQLRSKLLKAGIKARIDNGIPVDLPSRSDSSLPSSPANPLRDPVFVPSSAQRKRRSAHEKELDTQNDENDHDNETDDYVSPSKKHHNGNLSSSPVFRESNSTPAVPQTPPMSSRAQLATATTPEMARTPGKELEEGSAQSALQNAIFATPKAKLIRHPYEFKTPTSLSSRLLANQAIGSSSAGRYENDQEEGADLLMFLATSPSPAYHKDRDTSYNGSRNAVTSPKTLSFQNLNSTPPRPDAANMASPDPIKAANQHHANGSSNGAQSGSASTTNQILIQHSSSPQHSRFATPAAPNTPGRHHKLQVGPKTPGFSMSDYVNLFTPSPRFSRTPDSHKVGTGTFLNLGKEGPFRSLDQQLTENDSDRIF</sequence>
<dbReference type="Proteomes" id="UP000019384">
    <property type="component" value="Unassembled WGS sequence"/>
</dbReference>
<feature type="compositionally biased region" description="Polar residues" evidence="1">
    <location>
        <begin position="306"/>
        <end position="322"/>
    </location>
</feature>
<dbReference type="EMBL" id="HG793128">
    <property type="protein sequence ID" value="CDK27861.1"/>
    <property type="molecule type" value="Genomic_DNA"/>
</dbReference>
<accession>W6MMR2</accession>
<organism evidence="2 3">
    <name type="scientific">Kuraishia capsulata CBS 1993</name>
    <dbReference type="NCBI Taxonomy" id="1382522"/>
    <lineage>
        <taxon>Eukaryota</taxon>
        <taxon>Fungi</taxon>
        <taxon>Dikarya</taxon>
        <taxon>Ascomycota</taxon>
        <taxon>Saccharomycotina</taxon>
        <taxon>Pichiomycetes</taxon>
        <taxon>Pichiales</taxon>
        <taxon>Pichiaceae</taxon>
        <taxon>Kuraishia</taxon>
    </lineage>
</organism>
<dbReference type="AlphaFoldDB" id="W6MMR2"/>
<name>W6MMR2_9ASCO</name>
<feature type="region of interest" description="Disordered" evidence="1">
    <location>
        <begin position="45"/>
        <end position="171"/>
    </location>
</feature>
<reference evidence="2" key="2">
    <citation type="submission" date="2014-02" db="EMBL/GenBank/DDBJ databases">
        <title>Complete DNA sequence of /Kuraishia capsulata/ illustrates novel genomic features among budding yeasts (/Saccharomycotina/).</title>
        <authorList>
            <person name="Morales L."/>
            <person name="Noel B."/>
            <person name="Porcel B."/>
            <person name="Marcet-Houben M."/>
            <person name="Hullo M-F."/>
            <person name="Sacerdot C."/>
            <person name="Tekaia F."/>
            <person name="Leh-Louis V."/>
            <person name="Despons L."/>
            <person name="Khanna V."/>
            <person name="Aury J-M."/>
            <person name="Barbe V."/>
            <person name="Couloux A."/>
            <person name="Labadie K."/>
            <person name="Pelletier E."/>
            <person name="Souciet J-L."/>
            <person name="Boekhout T."/>
            <person name="Gabaldon T."/>
            <person name="Wincker P."/>
            <person name="Dujon B."/>
        </authorList>
    </citation>
    <scope>NUCLEOTIDE SEQUENCE</scope>
    <source>
        <strain evidence="2">CBS 1993</strain>
    </source>
</reference>
<reference evidence="2" key="1">
    <citation type="submission" date="2013-12" db="EMBL/GenBank/DDBJ databases">
        <authorList>
            <person name="Genoscope - CEA"/>
        </authorList>
    </citation>
    <scope>NUCLEOTIDE SEQUENCE</scope>
    <source>
        <strain evidence="2">CBS 1993</strain>
    </source>
</reference>
<feature type="compositionally biased region" description="Low complexity" evidence="1">
    <location>
        <begin position="292"/>
        <end position="305"/>
    </location>
</feature>
<dbReference type="OrthoDB" id="2163387at2759"/>
<dbReference type="GeneID" id="34521241"/>
<evidence type="ECO:0000256" key="1">
    <source>
        <dbReference type="SAM" id="MobiDB-lite"/>
    </source>
</evidence>
<feature type="compositionally biased region" description="Polar residues" evidence="1">
    <location>
        <begin position="121"/>
        <end position="155"/>
    </location>
</feature>
<dbReference type="RefSeq" id="XP_022459853.1">
    <property type="nucleotide sequence ID" value="XM_022602295.1"/>
</dbReference>
<feature type="compositionally biased region" description="Low complexity" evidence="1">
    <location>
        <begin position="56"/>
        <end position="68"/>
    </location>
</feature>
<dbReference type="HOGENOM" id="CLU_806747_0_0_1"/>
<feature type="compositionally biased region" description="Acidic residues" evidence="1">
    <location>
        <begin position="97"/>
        <end position="110"/>
    </location>
</feature>
<feature type="compositionally biased region" description="Polar residues" evidence="1">
    <location>
        <begin position="247"/>
        <end position="269"/>
    </location>
</feature>
<proteinExistence type="predicted"/>